<dbReference type="AlphaFoldDB" id="A0ABD5RC86"/>
<dbReference type="Proteomes" id="UP001596201">
    <property type="component" value="Unassembled WGS sequence"/>
</dbReference>
<dbReference type="Pfam" id="PF24042">
    <property type="entry name" value="DUF7351"/>
    <property type="match status" value="1"/>
</dbReference>
<dbReference type="EMBL" id="JBHSKX010000002">
    <property type="protein sequence ID" value="MFC5367639.1"/>
    <property type="molecule type" value="Genomic_DNA"/>
</dbReference>
<sequence>MTTDEGPDEASMLTPEEAFSVLGDDTRLGILQVLGEADEPLGFSDLFDRVEYDDPPNFNYHLKKLLGHFVDKTDSGYCLRQAGQRVVQAVLSGAVTEAPTLDQTPIDRACQHCGHSPIEVEYREEQVGMYCTQCAGQYGDTNDVDTFDSSKDAERIGYVHLPPAGVHGRTPAEMTEAAFIWTVAQTQALHRGVCPRCSAPVSDSVTVCETHEPTDGRCDRCDRRYAAVVHCRCENCPFELGGSAIGSLHTEPDLLAFLFGHGFDPFSSPFPSTINAASFEEELLGTEPLELQFRFTIGDDVLALTVDESLDVIESTTSKASTDRVQ</sequence>
<organism evidence="3 4">
    <name type="scientific">Salinirubrum litoreum</name>
    <dbReference type="NCBI Taxonomy" id="1126234"/>
    <lineage>
        <taxon>Archaea</taxon>
        <taxon>Methanobacteriati</taxon>
        <taxon>Methanobacteriota</taxon>
        <taxon>Stenosarchaea group</taxon>
        <taxon>Halobacteria</taxon>
        <taxon>Halobacteriales</taxon>
        <taxon>Haloferacaceae</taxon>
        <taxon>Salinirubrum</taxon>
    </lineage>
</organism>
<dbReference type="InterPro" id="IPR036388">
    <property type="entry name" value="WH-like_DNA-bd_sf"/>
</dbReference>
<dbReference type="InterPro" id="IPR055771">
    <property type="entry name" value="DUF7347"/>
</dbReference>
<evidence type="ECO:0000259" key="1">
    <source>
        <dbReference type="Pfam" id="PF24038"/>
    </source>
</evidence>
<evidence type="ECO:0000313" key="3">
    <source>
        <dbReference type="EMBL" id="MFC5367639.1"/>
    </source>
</evidence>
<comment type="caution">
    <text evidence="3">The sequence shown here is derived from an EMBL/GenBank/DDBJ whole genome shotgun (WGS) entry which is preliminary data.</text>
</comment>
<reference evidence="3 4" key="1">
    <citation type="journal article" date="2019" name="Int. J. Syst. Evol. Microbiol.">
        <title>The Global Catalogue of Microorganisms (GCM) 10K type strain sequencing project: providing services to taxonomists for standard genome sequencing and annotation.</title>
        <authorList>
            <consortium name="The Broad Institute Genomics Platform"/>
            <consortium name="The Broad Institute Genome Sequencing Center for Infectious Disease"/>
            <person name="Wu L."/>
            <person name="Ma J."/>
        </authorList>
    </citation>
    <scope>NUCLEOTIDE SEQUENCE [LARGE SCALE GENOMIC DNA]</scope>
    <source>
        <strain evidence="3 4">CGMCC 1.12237</strain>
    </source>
</reference>
<dbReference type="CDD" id="cd00090">
    <property type="entry name" value="HTH_ARSR"/>
    <property type="match status" value="1"/>
</dbReference>
<dbReference type="InterPro" id="IPR036390">
    <property type="entry name" value="WH_DNA-bd_sf"/>
</dbReference>
<protein>
    <submittedName>
        <fullName evidence="3">Winged helix-turn-helix domain-containing protein</fullName>
    </submittedName>
</protein>
<proteinExistence type="predicted"/>
<evidence type="ECO:0000259" key="2">
    <source>
        <dbReference type="Pfam" id="PF24042"/>
    </source>
</evidence>
<keyword evidence="4" id="KW-1185">Reference proteome</keyword>
<accession>A0ABD5RC86</accession>
<feature type="domain" description="DUF7351" evidence="2">
    <location>
        <begin position="107"/>
        <end position="312"/>
    </location>
</feature>
<dbReference type="InterPro" id="IPR055775">
    <property type="entry name" value="DUF7351"/>
</dbReference>
<dbReference type="RefSeq" id="WP_227229886.1">
    <property type="nucleotide sequence ID" value="NZ_JAJCVJ010000002.1"/>
</dbReference>
<dbReference type="SUPFAM" id="SSF46785">
    <property type="entry name" value="Winged helix' DNA-binding domain"/>
    <property type="match status" value="1"/>
</dbReference>
<dbReference type="Gene3D" id="1.10.10.10">
    <property type="entry name" value="Winged helix-like DNA-binding domain superfamily/Winged helix DNA-binding domain"/>
    <property type="match status" value="1"/>
</dbReference>
<dbReference type="InterPro" id="IPR011991">
    <property type="entry name" value="ArsR-like_HTH"/>
</dbReference>
<gene>
    <name evidence="3" type="ORF">ACFPJ5_11895</name>
</gene>
<name>A0ABD5RC86_9EURY</name>
<feature type="domain" description="DUF7347" evidence="1">
    <location>
        <begin position="15"/>
        <end position="90"/>
    </location>
</feature>
<evidence type="ECO:0000313" key="4">
    <source>
        <dbReference type="Proteomes" id="UP001596201"/>
    </source>
</evidence>
<dbReference type="Pfam" id="PF24038">
    <property type="entry name" value="DUF7347"/>
    <property type="match status" value="1"/>
</dbReference>